<comment type="caution">
    <text evidence="2">The sequence shown here is derived from an EMBL/GenBank/DDBJ whole genome shotgun (WGS) entry which is preliminary data.</text>
</comment>
<dbReference type="Pfam" id="PF07963">
    <property type="entry name" value="N_methyl"/>
    <property type="match status" value="1"/>
</dbReference>
<dbReference type="InterPro" id="IPR012902">
    <property type="entry name" value="N_methyl_site"/>
</dbReference>
<protein>
    <submittedName>
        <fullName evidence="2">Prepilin-type N-terminal cleavage/methylation domain-containing protein</fullName>
    </submittedName>
</protein>
<evidence type="ECO:0000256" key="1">
    <source>
        <dbReference type="SAM" id="Phobius"/>
    </source>
</evidence>
<sequence>MRQGGFSLVELVVVMGIAMVLIAIGTLQFNEYSRKNAIESQAKKLQADLLRTKADALLQRRDRAVTFSSSQYSIYSSSVTTVGPVQQVAVKNAISSDIAGQLVFEKSGLVTDPSMANRAICVGPSGNRAAVDSVVITDTQIRIGKWSAGNCEMANITLK</sequence>
<keyword evidence="1" id="KW-0812">Transmembrane</keyword>
<dbReference type="Proteomes" id="UP000618926">
    <property type="component" value="Unassembled WGS sequence"/>
</dbReference>
<proteinExistence type="predicted"/>
<dbReference type="PROSITE" id="PS00409">
    <property type="entry name" value="PROKAR_NTER_METHYL"/>
    <property type="match status" value="1"/>
</dbReference>
<keyword evidence="1" id="KW-0472">Membrane</keyword>
<dbReference type="EMBL" id="JADBFD010000002">
    <property type="protein sequence ID" value="MBE2886822.1"/>
    <property type="molecule type" value="Genomic_DNA"/>
</dbReference>
<organism evidence="2 3">
    <name type="scientific">Geobacter anodireducens</name>
    <dbReference type="NCBI Taxonomy" id="1340425"/>
    <lineage>
        <taxon>Bacteria</taxon>
        <taxon>Pseudomonadati</taxon>
        <taxon>Thermodesulfobacteriota</taxon>
        <taxon>Desulfuromonadia</taxon>
        <taxon>Geobacterales</taxon>
        <taxon>Geobacteraceae</taxon>
        <taxon>Geobacter</taxon>
    </lineage>
</organism>
<dbReference type="RefSeq" id="WP_052269398.1">
    <property type="nucleotide sequence ID" value="NZ_JADBFD010000002.1"/>
</dbReference>
<dbReference type="SUPFAM" id="SSF54523">
    <property type="entry name" value="Pili subunits"/>
    <property type="match status" value="1"/>
</dbReference>
<dbReference type="InterPro" id="IPR045584">
    <property type="entry name" value="Pilin-like"/>
</dbReference>
<name>A0ABR9NRF1_9BACT</name>
<gene>
    <name evidence="2" type="ORF">IIE05_02435</name>
</gene>
<evidence type="ECO:0000313" key="2">
    <source>
        <dbReference type="EMBL" id="MBE2886822.1"/>
    </source>
</evidence>
<accession>A0ABR9NRF1</accession>
<reference evidence="2 3" key="1">
    <citation type="submission" date="2020-10" db="EMBL/GenBank/DDBJ databases">
        <title>Investigation of anaerobic biodegradation of phenanthrene by a sulfate-dependent Geobacter anodireducens strain PheS2.</title>
        <authorList>
            <person name="Zhang Z."/>
        </authorList>
    </citation>
    <scope>NUCLEOTIDE SEQUENCE [LARGE SCALE GENOMIC DNA]</scope>
    <source>
        <strain evidence="2 3">PheS2</strain>
    </source>
</reference>
<evidence type="ECO:0000313" key="3">
    <source>
        <dbReference type="Proteomes" id="UP000618926"/>
    </source>
</evidence>
<keyword evidence="1" id="KW-1133">Transmembrane helix</keyword>
<keyword evidence="3" id="KW-1185">Reference proteome</keyword>
<feature type="transmembrane region" description="Helical" evidence="1">
    <location>
        <begin position="6"/>
        <end position="27"/>
    </location>
</feature>
<dbReference type="Gene3D" id="3.30.700.10">
    <property type="entry name" value="Glycoprotein, Type 4 Pilin"/>
    <property type="match status" value="1"/>
</dbReference>